<dbReference type="InterPro" id="IPR036291">
    <property type="entry name" value="NAD(P)-bd_dom_sf"/>
</dbReference>
<dbReference type="InterPro" id="IPR020631">
    <property type="entry name" value="THF_DH/CycHdrlase_NAD-bd_dom"/>
</dbReference>
<evidence type="ECO:0000256" key="7">
    <source>
        <dbReference type="ARBA" id="ARBA00023167"/>
    </source>
</evidence>
<keyword evidence="9" id="KW-0028">Amino-acid biosynthesis</keyword>
<keyword evidence="4 9" id="KW-0378">Hydrolase</keyword>
<keyword evidence="2 9" id="KW-0554">One-carbon metabolism</keyword>
<evidence type="ECO:0000259" key="11">
    <source>
        <dbReference type="Pfam" id="PF02882"/>
    </source>
</evidence>
<keyword evidence="8 9" id="KW-0511">Multifunctional enzyme</keyword>
<feature type="binding site" evidence="9">
    <location>
        <begin position="157"/>
        <end position="159"/>
    </location>
    <ligand>
        <name>NADP(+)</name>
        <dbReference type="ChEBI" id="CHEBI:58349"/>
    </ligand>
</feature>
<dbReference type="GO" id="GO:0035999">
    <property type="term" value="P:tetrahydrofolate interconversion"/>
    <property type="evidence" value="ECO:0007669"/>
    <property type="project" value="UniProtKB-UniRule"/>
</dbReference>
<keyword evidence="6 9" id="KW-0560">Oxidoreductase</keyword>
<dbReference type="GO" id="GO:0004477">
    <property type="term" value="F:methenyltetrahydrofolate cyclohydrolase activity"/>
    <property type="evidence" value="ECO:0007669"/>
    <property type="project" value="UniProtKB-UniRule"/>
</dbReference>
<comment type="caution">
    <text evidence="9">Lacks conserved residue(s) required for the propagation of feature annotation.</text>
</comment>
<keyword evidence="9" id="KW-0368">Histidine biosynthesis</keyword>
<keyword evidence="7 9" id="KW-0486">Methionine biosynthesis</keyword>
<evidence type="ECO:0000256" key="5">
    <source>
        <dbReference type="ARBA" id="ARBA00022857"/>
    </source>
</evidence>
<name>A0A1F8F4M8_9BACT</name>
<dbReference type="GO" id="GO:0005829">
    <property type="term" value="C:cytosol"/>
    <property type="evidence" value="ECO:0007669"/>
    <property type="project" value="TreeGrafter"/>
</dbReference>
<proteinExistence type="inferred from homology"/>
<evidence type="ECO:0000256" key="4">
    <source>
        <dbReference type="ARBA" id="ARBA00022801"/>
    </source>
</evidence>
<dbReference type="GO" id="GO:0000105">
    <property type="term" value="P:L-histidine biosynthetic process"/>
    <property type="evidence" value="ECO:0007669"/>
    <property type="project" value="UniProtKB-KW"/>
</dbReference>
<feature type="domain" description="Tetrahydrofolate dehydrogenase/cyclohydrolase NAD(P)-binding" evidence="11">
    <location>
        <begin position="136"/>
        <end position="270"/>
    </location>
</feature>
<dbReference type="Gene3D" id="3.40.50.720">
    <property type="entry name" value="NAD(P)-binding Rossmann-like Domain"/>
    <property type="match status" value="1"/>
</dbReference>
<reference evidence="12 13" key="1">
    <citation type="journal article" date="2016" name="Nat. Commun.">
        <title>Thousands of microbial genomes shed light on interconnected biogeochemical processes in an aquifer system.</title>
        <authorList>
            <person name="Anantharaman K."/>
            <person name="Brown C.T."/>
            <person name="Hug L.A."/>
            <person name="Sharon I."/>
            <person name="Castelle C.J."/>
            <person name="Probst A.J."/>
            <person name="Thomas B.C."/>
            <person name="Singh A."/>
            <person name="Wilkins M.J."/>
            <person name="Karaoz U."/>
            <person name="Brodie E.L."/>
            <person name="Williams K.H."/>
            <person name="Hubbard S.S."/>
            <person name="Banfield J.F."/>
        </authorList>
    </citation>
    <scope>NUCLEOTIDE SEQUENCE [LARGE SCALE GENOMIC DNA]</scope>
</reference>
<protein>
    <recommendedName>
        <fullName evidence="9">Bifunctional protein FolD</fullName>
    </recommendedName>
    <domain>
        <recommendedName>
            <fullName evidence="9">Methylenetetrahydrofolate dehydrogenase</fullName>
            <ecNumber evidence="9">1.5.1.5</ecNumber>
        </recommendedName>
    </domain>
    <domain>
        <recommendedName>
            <fullName evidence="9">Methenyltetrahydrofolate cyclohydrolase</fullName>
            <ecNumber evidence="9">3.5.4.9</ecNumber>
        </recommendedName>
    </domain>
</protein>
<keyword evidence="3 9" id="KW-0658">Purine biosynthesis</keyword>
<dbReference type="UniPathway" id="UPA00193"/>
<accession>A0A1F8F4M8</accession>
<comment type="catalytic activity">
    <reaction evidence="9">
        <text>(6R)-5,10-methenyltetrahydrofolate + H2O = (6R)-10-formyltetrahydrofolate + H(+)</text>
        <dbReference type="Rhea" id="RHEA:23700"/>
        <dbReference type="ChEBI" id="CHEBI:15377"/>
        <dbReference type="ChEBI" id="CHEBI:15378"/>
        <dbReference type="ChEBI" id="CHEBI:57455"/>
        <dbReference type="ChEBI" id="CHEBI:195366"/>
        <dbReference type="EC" id="3.5.4.9"/>
    </reaction>
</comment>
<evidence type="ECO:0000256" key="9">
    <source>
        <dbReference type="HAMAP-Rule" id="MF_01576"/>
    </source>
</evidence>
<evidence type="ECO:0000256" key="3">
    <source>
        <dbReference type="ARBA" id="ARBA00022755"/>
    </source>
</evidence>
<dbReference type="PANTHER" id="PTHR48099:SF5">
    <property type="entry name" value="C-1-TETRAHYDROFOLATE SYNTHASE, CYTOPLASMIC"/>
    <property type="match status" value="1"/>
</dbReference>
<evidence type="ECO:0000256" key="8">
    <source>
        <dbReference type="ARBA" id="ARBA00023268"/>
    </source>
</evidence>
<dbReference type="HAMAP" id="MF_01576">
    <property type="entry name" value="THF_DHG_CYH"/>
    <property type="match status" value="1"/>
</dbReference>
<evidence type="ECO:0000313" key="12">
    <source>
        <dbReference type="EMBL" id="OGN08073.1"/>
    </source>
</evidence>
<dbReference type="SUPFAM" id="SSF51735">
    <property type="entry name" value="NAD(P)-binding Rossmann-fold domains"/>
    <property type="match status" value="1"/>
</dbReference>
<dbReference type="Pfam" id="PF02882">
    <property type="entry name" value="THF_DHG_CYH_C"/>
    <property type="match status" value="1"/>
</dbReference>
<evidence type="ECO:0000256" key="1">
    <source>
        <dbReference type="ARBA" id="ARBA00004777"/>
    </source>
</evidence>
<dbReference type="Proteomes" id="UP000178908">
    <property type="component" value="Unassembled WGS sequence"/>
</dbReference>
<dbReference type="PANTHER" id="PTHR48099">
    <property type="entry name" value="C-1-TETRAHYDROFOLATE SYNTHASE, CYTOPLASMIC-RELATED"/>
    <property type="match status" value="1"/>
</dbReference>
<dbReference type="Gene3D" id="3.40.50.10860">
    <property type="entry name" value="Leucine Dehydrogenase, chain A, domain 1"/>
    <property type="match status" value="1"/>
</dbReference>
<dbReference type="EMBL" id="MGJO01000057">
    <property type="protein sequence ID" value="OGN08073.1"/>
    <property type="molecule type" value="Genomic_DNA"/>
</dbReference>
<dbReference type="PRINTS" id="PR00085">
    <property type="entry name" value="THFDHDRGNASE"/>
</dbReference>
<dbReference type="SUPFAM" id="SSF53223">
    <property type="entry name" value="Aminoacid dehydrogenase-like, N-terminal domain"/>
    <property type="match status" value="1"/>
</dbReference>
<dbReference type="EC" id="1.5.1.5" evidence="9"/>
<comment type="catalytic activity">
    <reaction evidence="9">
        <text>(6R)-5,10-methylene-5,6,7,8-tetrahydrofolate + NADP(+) = (6R)-5,10-methenyltetrahydrofolate + NADPH</text>
        <dbReference type="Rhea" id="RHEA:22812"/>
        <dbReference type="ChEBI" id="CHEBI:15636"/>
        <dbReference type="ChEBI" id="CHEBI:57455"/>
        <dbReference type="ChEBI" id="CHEBI:57783"/>
        <dbReference type="ChEBI" id="CHEBI:58349"/>
        <dbReference type="EC" id="1.5.1.5"/>
    </reaction>
</comment>
<comment type="pathway">
    <text evidence="1 9">One-carbon metabolism; tetrahydrofolate interconversion.</text>
</comment>
<dbReference type="GO" id="GO:0006164">
    <property type="term" value="P:purine nucleotide biosynthetic process"/>
    <property type="evidence" value="ECO:0007669"/>
    <property type="project" value="UniProtKB-KW"/>
</dbReference>
<evidence type="ECO:0000256" key="2">
    <source>
        <dbReference type="ARBA" id="ARBA00022563"/>
    </source>
</evidence>
<organism evidence="12 13">
    <name type="scientific">Candidatus Yanofskybacteria bacterium RIFCSPHIGHO2_02_FULL_39_10</name>
    <dbReference type="NCBI Taxonomy" id="1802674"/>
    <lineage>
        <taxon>Bacteria</taxon>
        <taxon>Candidatus Yanofskyibacteriota</taxon>
    </lineage>
</organism>
<comment type="caution">
    <text evidence="12">The sequence shown here is derived from an EMBL/GenBank/DDBJ whole genome shotgun (WGS) entry which is preliminary data.</text>
</comment>
<comment type="function">
    <text evidence="9">Catalyzes the oxidation of 5,10-methylenetetrahydrofolate to 5,10-methenyltetrahydrofolate and then the hydrolysis of 5,10-methenyltetrahydrofolate to 10-formyltetrahydrofolate.</text>
</comment>
<evidence type="ECO:0000256" key="6">
    <source>
        <dbReference type="ARBA" id="ARBA00023002"/>
    </source>
</evidence>
<keyword evidence="5 9" id="KW-0521">NADP</keyword>
<evidence type="ECO:0000313" key="13">
    <source>
        <dbReference type="Proteomes" id="UP000178908"/>
    </source>
</evidence>
<dbReference type="GO" id="GO:0009086">
    <property type="term" value="P:methionine biosynthetic process"/>
    <property type="evidence" value="ECO:0007669"/>
    <property type="project" value="UniProtKB-KW"/>
</dbReference>
<dbReference type="AlphaFoldDB" id="A0A1F8F4M8"/>
<gene>
    <name evidence="9" type="primary">folD</name>
    <name evidence="12" type="ORF">A3C61_01085</name>
</gene>
<dbReference type="EC" id="3.5.4.9" evidence="9"/>
<dbReference type="InterPro" id="IPR020630">
    <property type="entry name" value="THF_DH/CycHdrlase_cat_dom"/>
</dbReference>
<evidence type="ECO:0000259" key="10">
    <source>
        <dbReference type="Pfam" id="PF00763"/>
    </source>
</evidence>
<feature type="domain" description="Tetrahydrofolate dehydrogenase/cyclohydrolase catalytic" evidence="10">
    <location>
        <begin position="3"/>
        <end position="112"/>
    </location>
</feature>
<dbReference type="Pfam" id="PF00763">
    <property type="entry name" value="THF_DHG_CYH"/>
    <property type="match status" value="1"/>
</dbReference>
<dbReference type="InterPro" id="IPR046346">
    <property type="entry name" value="Aminoacid_DH-like_N_sf"/>
</dbReference>
<sequence>MIIDGKKISEEILMELKKEISDKKLSLKLAAILVGDDPEFKKFVDLKGGAAEKIGVTFTIYKFSSDVKEDELRKDIQEILKWSDGVLVELPLPKHIDQQTILNEIPVGQDVDVLSDEAQKLFYENKSKINPPAVEALKIVLEKHNISLKGKKIAVFGQGILIGKPISHWLEQQGAEVFRIRSKTENPEKLSIKADIIVAGVGNPGLITDEMVREGAVVIDFGYGKKDGKMVGDVDFDSVSAKTSLITPVPGGMGPILITAVLKNLVKLKMKNEK</sequence>
<dbReference type="GO" id="GO:0004488">
    <property type="term" value="F:methylenetetrahydrofolate dehydrogenase (NADP+) activity"/>
    <property type="evidence" value="ECO:0007669"/>
    <property type="project" value="UniProtKB-UniRule"/>
</dbReference>
<comment type="similarity">
    <text evidence="9">Belongs to the tetrahydrofolate dehydrogenase/cyclohydrolase family.</text>
</comment>
<comment type="subunit">
    <text evidence="9">Homodimer.</text>
</comment>
<dbReference type="InterPro" id="IPR000672">
    <property type="entry name" value="THF_DH/CycHdrlase"/>
</dbReference>